<evidence type="ECO:0000256" key="5">
    <source>
        <dbReference type="ARBA" id="ARBA00023136"/>
    </source>
</evidence>
<protein>
    <submittedName>
        <fullName evidence="7">Polysaccharide biosynthesis protein</fullName>
    </submittedName>
</protein>
<keyword evidence="4 6" id="KW-1133">Transmembrane helix</keyword>
<gene>
    <name evidence="7" type="ordered locus">Desac_1333</name>
</gene>
<dbReference type="eggNOG" id="COG2244">
    <property type="taxonomic scope" value="Bacteria"/>
</dbReference>
<feature type="transmembrane region" description="Helical" evidence="6">
    <location>
        <begin position="257"/>
        <end position="279"/>
    </location>
</feature>
<feature type="transmembrane region" description="Helical" evidence="6">
    <location>
        <begin position="480"/>
        <end position="507"/>
    </location>
</feature>
<keyword evidence="2" id="KW-1003">Cell membrane</keyword>
<dbReference type="Proteomes" id="UP000000483">
    <property type="component" value="Chromosome"/>
</dbReference>
<feature type="transmembrane region" description="Helical" evidence="6">
    <location>
        <begin position="329"/>
        <end position="349"/>
    </location>
</feature>
<keyword evidence="3 6" id="KW-0812">Transmembrane</keyword>
<feature type="transmembrane region" description="Helical" evidence="6">
    <location>
        <begin position="299"/>
        <end position="317"/>
    </location>
</feature>
<dbReference type="HOGENOM" id="CLU_022017_6_2_7"/>
<dbReference type="AlphaFoldDB" id="F2NHK3"/>
<dbReference type="EMBL" id="CP002629">
    <property type="protein sequence ID" value="AEB09190.1"/>
    <property type="molecule type" value="Genomic_DNA"/>
</dbReference>
<feature type="transmembrane region" description="Helical" evidence="6">
    <location>
        <begin position="21"/>
        <end position="47"/>
    </location>
</feature>
<proteinExistence type="predicted"/>
<feature type="transmembrane region" description="Helical" evidence="6">
    <location>
        <begin position="455"/>
        <end position="474"/>
    </location>
</feature>
<accession>F2NHK3</accession>
<evidence type="ECO:0000256" key="3">
    <source>
        <dbReference type="ARBA" id="ARBA00022692"/>
    </source>
</evidence>
<evidence type="ECO:0000256" key="4">
    <source>
        <dbReference type="ARBA" id="ARBA00022989"/>
    </source>
</evidence>
<dbReference type="InterPro" id="IPR002797">
    <property type="entry name" value="Polysacc_synth"/>
</dbReference>
<feature type="transmembrane region" description="Helical" evidence="6">
    <location>
        <begin position="53"/>
        <end position="72"/>
    </location>
</feature>
<dbReference type="Pfam" id="PF01943">
    <property type="entry name" value="Polysacc_synt"/>
    <property type="match status" value="1"/>
</dbReference>
<evidence type="ECO:0000256" key="1">
    <source>
        <dbReference type="ARBA" id="ARBA00004651"/>
    </source>
</evidence>
<evidence type="ECO:0000313" key="7">
    <source>
        <dbReference type="EMBL" id="AEB09190.1"/>
    </source>
</evidence>
<dbReference type="PANTHER" id="PTHR30250:SF11">
    <property type="entry name" value="O-ANTIGEN TRANSPORTER-RELATED"/>
    <property type="match status" value="1"/>
</dbReference>
<reference evidence="7 8" key="1">
    <citation type="journal article" date="2011" name="Stand. Genomic Sci.">
        <title>Complete genome sequence of the acetate-degrading sulfate reducer Desulfobacca acetoxidans type strain (ASRB2).</title>
        <authorList>
            <person name="Goker M."/>
            <person name="Teshima H."/>
            <person name="Lapidus A."/>
            <person name="Nolan M."/>
            <person name="Lucas S."/>
            <person name="Hammon N."/>
            <person name="Deshpande S."/>
            <person name="Cheng J.F."/>
            <person name="Tapia R."/>
            <person name="Han C."/>
            <person name="Goodwin L."/>
            <person name="Pitluck S."/>
            <person name="Huntemann M."/>
            <person name="Liolios K."/>
            <person name="Ivanova N."/>
            <person name="Pagani I."/>
            <person name="Mavromatis K."/>
            <person name="Ovchinikova G."/>
            <person name="Pati A."/>
            <person name="Chen A."/>
            <person name="Palaniappan K."/>
            <person name="Land M."/>
            <person name="Hauser L."/>
            <person name="Brambilla E.M."/>
            <person name="Rohde M."/>
            <person name="Spring S."/>
            <person name="Detter J.C."/>
            <person name="Woyke T."/>
            <person name="Bristow J."/>
            <person name="Eisen J.A."/>
            <person name="Markowitz V."/>
            <person name="Hugenholtz P."/>
            <person name="Kyrpides N.C."/>
            <person name="Klenk H.P."/>
        </authorList>
    </citation>
    <scope>NUCLEOTIDE SEQUENCE [LARGE SCALE GENOMIC DNA]</scope>
    <source>
        <strain evidence="8">ATCC 700848 / DSM 11109 / ASRB2</strain>
    </source>
</reference>
<dbReference type="RefSeq" id="WP_013706302.1">
    <property type="nucleotide sequence ID" value="NC_015388.1"/>
</dbReference>
<evidence type="ECO:0000313" key="8">
    <source>
        <dbReference type="Proteomes" id="UP000000483"/>
    </source>
</evidence>
<reference evidence="8" key="2">
    <citation type="submission" date="2011-03" db="EMBL/GenBank/DDBJ databases">
        <title>The complete genome of Desulfobacca acetoxidans DSM 11109.</title>
        <authorList>
            <consortium name="US DOE Joint Genome Institute (JGI-PGF)"/>
            <person name="Lucas S."/>
            <person name="Copeland A."/>
            <person name="Lapidus A."/>
            <person name="Bruce D."/>
            <person name="Goodwin L."/>
            <person name="Pitluck S."/>
            <person name="Peters L."/>
            <person name="Kyrpides N."/>
            <person name="Mavromatis K."/>
            <person name="Ivanova N."/>
            <person name="Ovchinnikova G."/>
            <person name="Teshima H."/>
            <person name="Detter J.C."/>
            <person name="Han C."/>
            <person name="Land M."/>
            <person name="Hauser L."/>
            <person name="Markowitz V."/>
            <person name="Cheng J.-F."/>
            <person name="Hugenholtz P."/>
            <person name="Woyke T."/>
            <person name="Wu D."/>
            <person name="Spring S."/>
            <person name="Schueler E."/>
            <person name="Brambilla E."/>
            <person name="Klenk H.-P."/>
            <person name="Eisen J.A."/>
        </authorList>
    </citation>
    <scope>NUCLEOTIDE SEQUENCE [LARGE SCALE GENOMIC DNA]</scope>
    <source>
        <strain evidence="8">ATCC 700848 / DSM 11109 / ASRB2</strain>
    </source>
</reference>
<feature type="transmembrane region" description="Helical" evidence="6">
    <location>
        <begin position="123"/>
        <end position="145"/>
    </location>
</feature>
<feature type="transmembrane region" description="Helical" evidence="6">
    <location>
        <begin position="93"/>
        <end position="117"/>
    </location>
</feature>
<name>F2NHK3_DESAR</name>
<feature type="transmembrane region" description="Helical" evidence="6">
    <location>
        <begin position="396"/>
        <end position="415"/>
    </location>
</feature>
<feature type="transmembrane region" description="Helical" evidence="6">
    <location>
        <begin position="157"/>
        <end position="177"/>
    </location>
</feature>
<sequence>MKPSDELTDDFSRSSRLVRNGVFLISIELGSKVLGLFFFVMLARYLGARELGLYAYAGTLANLFVLLPKFGFESLVQREVGREKGTAWEYFRLISMLKLILSLTALLALALVLFLVLPRAERFVVLLVGCFVFSYSFLEYVDSFFRALERSEFEVLVRLWFSLLNLAVGVYLLAAGWGLSTVVLGQLVCVLSALVLAMAVLRRIAYVPCQPRRGMGAVFRNNVSGASGSLPAENWAGCMTAGLGNGFREYLIKAAPFAGIVTALYFSNQMGILMLSFFADKTSVGYLSAGLRLFDNLTLIPAAVMGAFLPVVSRYYRTSIGAFTTTLRFTVKYLFILSAPLAVGMYCLAPQLTVSLFGESFLPTAAVFKILSLALIFSFWNYLGDNMLIARNREKRLLRLTWLGALIHITANLLLIPLFGYLGAGLATLATQLLYFIVLFRFIRRYLSIAGLIRLIWGPSLAAATMGASVLWLQDLYLGVVVPIGIVVYMLILLISKTITAGELASFKEIWRFRRMKTGIVG</sequence>
<keyword evidence="5 6" id="KW-0472">Membrane</keyword>
<evidence type="ECO:0000256" key="6">
    <source>
        <dbReference type="SAM" id="Phobius"/>
    </source>
</evidence>
<dbReference type="KEGG" id="dao:Desac_1333"/>
<dbReference type="PANTHER" id="PTHR30250">
    <property type="entry name" value="PST FAMILY PREDICTED COLANIC ACID TRANSPORTER"/>
    <property type="match status" value="1"/>
</dbReference>
<feature type="transmembrane region" description="Helical" evidence="6">
    <location>
        <begin position="421"/>
        <end position="443"/>
    </location>
</feature>
<feature type="transmembrane region" description="Helical" evidence="6">
    <location>
        <begin position="361"/>
        <end position="384"/>
    </location>
</feature>
<dbReference type="STRING" id="880072.Desac_1333"/>
<comment type="subcellular location">
    <subcellularLocation>
        <location evidence="1">Cell membrane</location>
        <topology evidence="1">Multi-pass membrane protein</topology>
    </subcellularLocation>
</comment>
<organism evidence="7 8">
    <name type="scientific">Desulfobacca acetoxidans (strain ATCC 700848 / DSM 11109 / ASRB2)</name>
    <dbReference type="NCBI Taxonomy" id="880072"/>
    <lineage>
        <taxon>Bacteria</taxon>
        <taxon>Pseudomonadati</taxon>
        <taxon>Thermodesulfobacteriota</taxon>
        <taxon>Desulfobaccia</taxon>
        <taxon>Desulfobaccales</taxon>
        <taxon>Desulfobaccaceae</taxon>
        <taxon>Desulfobacca</taxon>
    </lineage>
</organism>
<dbReference type="InterPro" id="IPR050833">
    <property type="entry name" value="Poly_Biosynth_Transport"/>
</dbReference>
<feature type="transmembrane region" description="Helical" evidence="6">
    <location>
        <begin position="183"/>
        <end position="205"/>
    </location>
</feature>
<dbReference type="CDD" id="cd13128">
    <property type="entry name" value="MATE_Wzx_like"/>
    <property type="match status" value="1"/>
</dbReference>
<evidence type="ECO:0000256" key="2">
    <source>
        <dbReference type="ARBA" id="ARBA00022475"/>
    </source>
</evidence>
<keyword evidence="8" id="KW-1185">Reference proteome</keyword>
<dbReference type="GO" id="GO:0005886">
    <property type="term" value="C:plasma membrane"/>
    <property type="evidence" value="ECO:0007669"/>
    <property type="project" value="UniProtKB-SubCell"/>
</dbReference>